<dbReference type="PANTHER" id="PTHR46481">
    <property type="entry name" value="ZINC FINGER BED DOMAIN-CONTAINING PROTEIN 4"/>
    <property type="match status" value="1"/>
</dbReference>
<dbReference type="SUPFAM" id="SSF53098">
    <property type="entry name" value="Ribonuclease H-like"/>
    <property type="match status" value="1"/>
</dbReference>
<evidence type="ECO:0000256" key="6">
    <source>
        <dbReference type="ARBA" id="ARBA00023015"/>
    </source>
</evidence>
<keyword evidence="6" id="KW-0805">Transcription regulation</keyword>
<keyword evidence="9" id="KW-0539">Nucleus</keyword>
<evidence type="ECO:0000256" key="9">
    <source>
        <dbReference type="ARBA" id="ARBA00023242"/>
    </source>
</evidence>
<accession>A0AA38SHP7</accession>
<evidence type="ECO:0000256" key="4">
    <source>
        <dbReference type="ARBA" id="ARBA00022771"/>
    </source>
</evidence>
<dbReference type="InterPro" id="IPR012337">
    <property type="entry name" value="RNaseH-like_sf"/>
</dbReference>
<evidence type="ECO:0000256" key="5">
    <source>
        <dbReference type="ARBA" id="ARBA00022833"/>
    </source>
</evidence>
<dbReference type="GO" id="GO:0005634">
    <property type="term" value="C:nucleus"/>
    <property type="evidence" value="ECO:0007669"/>
    <property type="project" value="UniProtKB-SubCell"/>
</dbReference>
<feature type="domain" description="BED-type" evidence="11">
    <location>
        <begin position="61"/>
        <end position="120"/>
    </location>
</feature>
<dbReference type="InterPro" id="IPR052035">
    <property type="entry name" value="ZnF_BED_domain_contain"/>
</dbReference>
<dbReference type="InterPro" id="IPR025525">
    <property type="entry name" value="hAT-like_transposase_RNase-H"/>
</dbReference>
<comment type="caution">
    <text evidence="12">The sequence shown here is derived from an EMBL/GenBank/DDBJ whole genome shotgun (WGS) entry which is preliminary data.</text>
</comment>
<dbReference type="PANTHER" id="PTHR46481:SF7">
    <property type="entry name" value="ZINC FINGER BED DOMAIN-CONTAINING PROTEIN RICESLEEPER 2-LIKE"/>
    <property type="match status" value="1"/>
</dbReference>
<reference evidence="12" key="1">
    <citation type="submission" date="2023-03" db="EMBL/GenBank/DDBJ databases">
        <title>Chromosome-scale reference genome and RAD-based genetic map of yellow starthistle (Centaurea solstitialis) reveal putative structural variation and QTLs associated with invader traits.</title>
        <authorList>
            <person name="Reatini B."/>
            <person name="Cang F.A."/>
            <person name="Jiang Q."/>
            <person name="Mckibben M.T.W."/>
            <person name="Barker M.S."/>
            <person name="Rieseberg L.H."/>
            <person name="Dlugosch K.M."/>
        </authorList>
    </citation>
    <scope>NUCLEOTIDE SEQUENCE</scope>
    <source>
        <strain evidence="12">CAN-66</strain>
        <tissue evidence="12">Leaf</tissue>
    </source>
</reference>
<dbReference type="InterPro" id="IPR008906">
    <property type="entry name" value="HATC_C_dom"/>
</dbReference>
<evidence type="ECO:0000256" key="1">
    <source>
        <dbReference type="ARBA" id="ARBA00004123"/>
    </source>
</evidence>
<evidence type="ECO:0000313" key="12">
    <source>
        <dbReference type="EMBL" id="KAJ9536380.1"/>
    </source>
</evidence>
<evidence type="ECO:0000256" key="8">
    <source>
        <dbReference type="ARBA" id="ARBA00023163"/>
    </source>
</evidence>
<evidence type="ECO:0000259" key="11">
    <source>
        <dbReference type="PROSITE" id="PS50808"/>
    </source>
</evidence>
<keyword evidence="5" id="KW-0862">Zinc</keyword>
<dbReference type="GO" id="GO:0008270">
    <property type="term" value="F:zinc ion binding"/>
    <property type="evidence" value="ECO:0007669"/>
    <property type="project" value="UniProtKB-KW"/>
</dbReference>
<dbReference type="AlphaFoldDB" id="A0AA38SHP7"/>
<evidence type="ECO:0000313" key="13">
    <source>
        <dbReference type="Proteomes" id="UP001172457"/>
    </source>
</evidence>
<protein>
    <recommendedName>
        <fullName evidence="11">BED-type domain-containing protein</fullName>
    </recommendedName>
</protein>
<keyword evidence="13" id="KW-1185">Reference proteome</keyword>
<comment type="subcellular location">
    <subcellularLocation>
        <location evidence="1">Nucleus</location>
    </subcellularLocation>
</comment>
<keyword evidence="8" id="KW-0804">Transcription</keyword>
<dbReference type="InterPro" id="IPR003656">
    <property type="entry name" value="Znf_BED"/>
</dbReference>
<evidence type="ECO:0000256" key="2">
    <source>
        <dbReference type="ARBA" id="ARBA00011738"/>
    </source>
</evidence>
<dbReference type="Pfam" id="PF05699">
    <property type="entry name" value="Dimer_Tnp_hAT"/>
    <property type="match status" value="1"/>
</dbReference>
<dbReference type="Pfam" id="PF02892">
    <property type="entry name" value="zf-BED"/>
    <property type="match status" value="1"/>
</dbReference>
<evidence type="ECO:0000256" key="7">
    <source>
        <dbReference type="ARBA" id="ARBA00023125"/>
    </source>
</evidence>
<organism evidence="12 13">
    <name type="scientific">Centaurea solstitialis</name>
    <name type="common">yellow star-thistle</name>
    <dbReference type="NCBI Taxonomy" id="347529"/>
    <lineage>
        <taxon>Eukaryota</taxon>
        <taxon>Viridiplantae</taxon>
        <taxon>Streptophyta</taxon>
        <taxon>Embryophyta</taxon>
        <taxon>Tracheophyta</taxon>
        <taxon>Spermatophyta</taxon>
        <taxon>Magnoliopsida</taxon>
        <taxon>eudicotyledons</taxon>
        <taxon>Gunneridae</taxon>
        <taxon>Pentapetalae</taxon>
        <taxon>asterids</taxon>
        <taxon>campanulids</taxon>
        <taxon>Asterales</taxon>
        <taxon>Asteraceae</taxon>
        <taxon>Carduoideae</taxon>
        <taxon>Cardueae</taxon>
        <taxon>Centaureinae</taxon>
        <taxon>Centaurea</taxon>
    </lineage>
</organism>
<dbReference type="Pfam" id="PF14372">
    <property type="entry name" value="hAT-like_RNase-H"/>
    <property type="match status" value="1"/>
</dbReference>
<proteinExistence type="predicted"/>
<dbReference type="SMART" id="SM00614">
    <property type="entry name" value="ZnF_BED"/>
    <property type="match status" value="1"/>
</dbReference>
<comment type="subunit">
    <text evidence="2">Homodimer.</text>
</comment>
<evidence type="ECO:0000256" key="10">
    <source>
        <dbReference type="PROSITE-ProRule" id="PRU00027"/>
    </source>
</evidence>
<dbReference type="GO" id="GO:0046983">
    <property type="term" value="F:protein dimerization activity"/>
    <property type="evidence" value="ECO:0007669"/>
    <property type="project" value="InterPro"/>
</dbReference>
<feature type="non-terminal residue" evidence="12">
    <location>
        <position position="1"/>
    </location>
</feature>
<gene>
    <name evidence="12" type="ORF">OSB04_un000440</name>
</gene>
<dbReference type="EMBL" id="JARYMX010000028">
    <property type="protein sequence ID" value="KAJ9536380.1"/>
    <property type="molecule type" value="Genomic_DNA"/>
</dbReference>
<name>A0AA38SHP7_9ASTR</name>
<sequence>MSYDSEQTAITEFRLQITSMLFLSSAISSTSLMEEVFTSVDMINKLQNRLVLGELDQQRGRERAHYWKHYDIVYIEKDGVKKKHAKCKYCFKLYKADPSINGTSALRKHFPKCDKNPENAMKKQNTLFFKKESCGEGSVQTWKHDEGFIELFVVGELPFKFVENEAFVEYTNALNGKVILPSRHKVSRVVAKYYVDERNKLLAYLSKPTNTVHLTTNTWTSSCQRVNYMVVTVHFIDDDWSHRGEDVGRELLECIQGWRIENVMTMTVDNASSNDKALEYLVKKLPNMYDGGKHFHVRCMAHILNLVVKDGLKEHNYHIDCMQKAIRYIRHSTQRIALFKKCMKIRKCESNRFLCGDCPTRWNSTYEMLKIAVELRDIFFAFEVEDASYFRDLDRVPEHSDFGVCKKWSNFLRNSRLKPKLEILDVDKHLRVWEAEPEFCLMVRSMREKYNKYWGRFDKLNDFMYFAVMLDPTMKSSFIGHAFRKMIAYNITKENPMEKEVFETKVASMVQEVEKRLDALFRAYKERFDNFPGSQEASNGEDLTCDVGNDFLGEFLHVEESNSIANETELKRYLNEPKIAYTSGFDILRWWKQNGIRFPIVSRMAKGTLYFSNTSGRVLDPYRSNLSPPIVEALICTQDWVRKSRKPIIDDIDDILKDDDIAIGPHRCDPQVSYNIGHAIT</sequence>
<evidence type="ECO:0000256" key="3">
    <source>
        <dbReference type="ARBA" id="ARBA00022723"/>
    </source>
</evidence>
<keyword evidence="4 10" id="KW-0863">Zinc-finger</keyword>
<dbReference type="Proteomes" id="UP001172457">
    <property type="component" value="Unassembled WGS sequence"/>
</dbReference>
<dbReference type="PROSITE" id="PS50808">
    <property type="entry name" value="ZF_BED"/>
    <property type="match status" value="1"/>
</dbReference>
<dbReference type="GO" id="GO:0003677">
    <property type="term" value="F:DNA binding"/>
    <property type="evidence" value="ECO:0007669"/>
    <property type="project" value="UniProtKB-KW"/>
</dbReference>
<keyword evidence="3" id="KW-0479">Metal-binding</keyword>
<keyword evidence="7" id="KW-0238">DNA-binding</keyword>